<keyword evidence="4" id="KW-0433">Leucine-rich repeat</keyword>
<comment type="subcellular location">
    <subcellularLocation>
        <location evidence="1">Cytoplasm</location>
    </subcellularLocation>
</comment>
<dbReference type="InterPro" id="IPR032675">
    <property type="entry name" value="LRR_dom_sf"/>
</dbReference>
<evidence type="ECO:0000256" key="5">
    <source>
        <dbReference type="ARBA" id="ARBA00022737"/>
    </source>
</evidence>
<dbReference type="AlphaFoldDB" id="A0A7R9AYK3"/>
<evidence type="ECO:0000256" key="2">
    <source>
        <dbReference type="ARBA" id="ARBA00014223"/>
    </source>
</evidence>
<dbReference type="PANTHER" id="PTHR46545:SF1">
    <property type="entry name" value="LEUCINE-RICH REPEAT-CONTAINING PROTEIN 51"/>
    <property type="match status" value="1"/>
</dbReference>
<dbReference type="Pfam" id="PF14580">
    <property type="entry name" value="LRR_9"/>
    <property type="match status" value="1"/>
</dbReference>
<evidence type="ECO:0000256" key="3">
    <source>
        <dbReference type="ARBA" id="ARBA00022490"/>
    </source>
</evidence>
<protein>
    <recommendedName>
        <fullName evidence="2">Leucine-rich repeat-containing protein 51</fullName>
    </recommendedName>
</protein>
<evidence type="ECO:0000256" key="1">
    <source>
        <dbReference type="ARBA" id="ARBA00004496"/>
    </source>
</evidence>
<dbReference type="SUPFAM" id="SSF52058">
    <property type="entry name" value="L domain-like"/>
    <property type="match status" value="1"/>
</dbReference>
<dbReference type="EMBL" id="OC003097">
    <property type="protein sequence ID" value="CAD7262812.1"/>
    <property type="molecule type" value="Genomic_DNA"/>
</dbReference>
<accession>A0A7R9AYK3</accession>
<proteinExistence type="predicted"/>
<dbReference type="InterPro" id="IPR001611">
    <property type="entry name" value="Leu-rich_rpt"/>
</dbReference>
<sequence length="184" mass="21274">MTANGTAVTPPVDFSFLNLYSIEEMSSKNPRRGVKRYHRAKSGRLESHALRLNNNQLTSIQGINAISYQVLEQPEKLTWLDLSFNNLASLSSDLSAFSSLKILYLHGNQLRHLNHVLTILSTLQHLYNLTLHGNPLQEHKRYKEQLIHRLPNLRSLDFTNVTQTDRRKTRNKLDTTALYRRNKV</sequence>
<organism evidence="6">
    <name type="scientific">Timema shepardi</name>
    <name type="common">Walking stick</name>
    <dbReference type="NCBI Taxonomy" id="629360"/>
    <lineage>
        <taxon>Eukaryota</taxon>
        <taxon>Metazoa</taxon>
        <taxon>Ecdysozoa</taxon>
        <taxon>Arthropoda</taxon>
        <taxon>Hexapoda</taxon>
        <taxon>Insecta</taxon>
        <taxon>Pterygota</taxon>
        <taxon>Neoptera</taxon>
        <taxon>Polyneoptera</taxon>
        <taxon>Phasmatodea</taxon>
        <taxon>Timematodea</taxon>
        <taxon>Timematoidea</taxon>
        <taxon>Timematidae</taxon>
        <taxon>Timema</taxon>
    </lineage>
</organism>
<keyword evidence="5" id="KW-0677">Repeat</keyword>
<dbReference type="PROSITE" id="PS51450">
    <property type="entry name" value="LRR"/>
    <property type="match status" value="1"/>
</dbReference>
<dbReference type="Gene3D" id="3.80.10.10">
    <property type="entry name" value="Ribonuclease Inhibitor"/>
    <property type="match status" value="1"/>
</dbReference>
<gene>
    <name evidence="6" type="ORF">TSIB3V08_LOCUS6908</name>
</gene>
<dbReference type="GO" id="GO:0005737">
    <property type="term" value="C:cytoplasm"/>
    <property type="evidence" value="ECO:0007669"/>
    <property type="project" value="UniProtKB-SubCell"/>
</dbReference>
<reference evidence="6" key="1">
    <citation type="submission" date="2020-11" db="EMBL/GenBank/DDBJ databases">
        <authorList>
            <person name="Tran Van P."/>
        </authorList>
    </citation>
    <scope>NUCLEOTIDE SEQUENCE</scope>
</reference>
<evidence type="ECO:0000313" key="6">
    <source>
        <dbReference type="EMBL" id="CAD7262812.1"/>
    </source>
</evidence>
<name>A0A7R9AYK3_TIMSH</name>
<keyword evidence="3" id="KW-0963">Cytoplasm</keyword>
<evidence type="ECO:0000256" key="4">
    <source>
        <dbReference type="ARBA" id="ARBA00022614"/>
    </source>
</evidence>
<dbReference type="PANTHER" id="PTHR46545">
    <property type="entry name" value="LEUCINE-RICH REPEAT-CONTAINING PROTEIN 51"/>
    <property type="match status" value="1"/>
</dbReference>